<dbReference type="AlphaFoldDB" id="A0A815GA63"/>
<accession>A0A815GA63</accession>
<sequence>MLHVNQNTFQSVLKKQLRTHLVLSILSVKHLAALAFVPPQNVVDEFVRLIENSSEVLDVRVMSRNRRKSPRISISMWNCFSRVHLDLPRTNNALEGWHNAFHNVVGDHPSCYKFINNIKREEHNSTVTWNQVLTGTQTSNKRKKGCTRDSAHAPYSVVPRKRETSTADFVNTMTDNVPIDIGNGGSTVRFESQWARVSFE</sequence>
<evidence type="ECO:0000313" key="3">
    <source>
        <dbReference type="Proteomes" id="UP000663828"/>
    </source>
</evidence>
<dbReference type="OrthoDB" id="10067596at2759"/>
<keyword evidence="3" id="KW-1185">Reference proteome</keyword>
<proteinExistence type="predicted"/>
<evidence type="ECO:0000313" key="2">
    <source>
        <dbReference type="EMBL" id="CAF1335863.1"/>
    </source>
</evidence>
<dbReference type="EMBL" id="CAJNOJ010000249">
    <property type="protein sequence ID" value="CAF1335863.1"/>
    <property type="molecule type" value="Genomic_DNA"/>
</dbReference>
<evidence type="ECO:0000313" key="1">
    <source>
        <dbReference type="EMBL" id="CAF0991535.1"/>
    </source>
</evidence>
<gene>
    <name evidence="2" type="ORF">EDS130_LOCUS32454</name>
    <name evidence="1" type="ORF">XAT740_LOCUS12723</name>
</gene>
<protein>
    <submittedName>
        <fullName evidence="2">Uncharacterized protein</fullName>
    </submittedName>
</protein>
<dbReference type="EMBL" id="CAJNOR010000723">
    <property type="protein sequence ID" value="CAF0991535.1"/>
    <property type="molecule type" value="Genomic_DNA"/>
</dbReference>
<reference evidence="2" key="1">
    <citation type="submission" date="2021-02" db="EMBL/GenBank/DDBJ databases">
        <authorList>
            <person name="Nowell W R."/>
        </authorList>
    </citation>
    <scope>NUCLEOTIDE SEQUENCE</scope>
</reference>
<dbReference type="Proteomes" id="UP000663828">
    <property type="component" value="Unassembled WGS sequence"/>
</dbReference>
<dbReference type="Proteomes" id="UP000663852">
    <property type="component" value="Unassembled WGS sequence"/>
</dbReference>
<organism evidence="2 4">
    <name type="scientific">Adineta ricciae</name>
    <name type="common">Rotifer</name>
    <dbReference type="NCBI Taxonomy" id="249248"/>
    <lineage>
        <taxon>Eukaryota</taxon>
        <taxon>Metazoa</taxon>
        <taxon>Spiralia</taxon>
        <taxon>Gnathifera</taxon>
        <taxon>Rotifera</taxon>
        <taxon>Eurotatoria</taxon>
        <taxon>Bdelloidea</taxon>
        <taxon>Adinetida</taxon>
        <taxon>Adinetidae</taxon>
        <taxon>Adineta</taxon>
    </lineage>
</organism>
<comment type="caution">
    <text evidence="2">The sequence shown here is derived from an EMBL/GenBank/DDBJ whole genome shotgun (WGS) entry which is preliminary data.</text>
</comment>
<evidence type="ECO:0000313" key="4">
    <source>
        <dbReference type="Proteomes" id="UP000663852"/>
    </source>
</evidence>
<name>A0A815GA63_ADIRI</name>